<evidence type="ECO:0000259" key="10">
    <source>
        <dbReference type="Pfam" id="PF08547"/>
    </source>
</evidence>
<dbReference type="UniPathway" id="UPA00143"/>
<keyword evidence="3" id="KW-0132">Cell division</keyword>
<keyword evidence="6" id="KW-0131">Cell cycle</keyword>
<dbReference type="PANTHER" id="PTHR12830">
    <property type="entry name" value="ANAPHASE-PROMOTING COMPLEX SUBUNIT 5"/>
    <property type="match status" value="1"/>
</dbReference>
<dbReference type="GO" id="GO:0045842">
    <property type="term" value="P:positive regulation of mitotic metaphase/anaphase transition"/>
    <property type="evidence" value="ECO:0007669"/>
    <property type="project" value="TreeGrafter"/>
</dbReference>
<dbReference type="Pfam" id="PF12862">
    <property type="entry name" value="ANAPC5"/>
    <property type="match status" value="1"/>
</dbReference>
<protein>
    <recommendedName>
        <fullName evidence="2">Anaphase-promoting complex subunit 5</fullName>
    </recommendedName>
    <alternativeName>
        <fullName evidence="7">Cyclosome subunit 5</fullName>
    </alternativeName>
</protein>
<feature type="domain" description="NADH:ubiquinone oxidoreductase intermediate-associated protein 30" evidence="10">
    <location>
        <begin position="43"/>
        <end position="200"/>
    </location>
</feature>
<dbReference type="InterPro" id="IPR037679">
    <property type="entry name" value="Apc5"/>
</dbReference>
<dbReference type="RefSeq" id="XP_038787616.1">
    <property type="nucleotide sequence ID" value="XM_038929344.1"/>
</dbReference>
<feature type="region of interest" description="Disordered" evidence="9">
    <location>
        <begin position="889"/>
        <end position="917"/>
    </location>
</feature>
<feature type="domain" description="Anaphase-promoting complex subunit 5" evidence="11">
    <location>
        <begin position="463"/>
        <end position="552"/>
    </location>
</feature>
<dbReference type="SUPFAM" id="SSF48452">
    <property type="entry name" value="TPR-like"/>
    <property type="match status" value="1"/>
</dbReference>
<proteinExistence type="inferred from homology"/>
<keyword evidence="4" id="KW-0498">Mitosis</keyword>
<reference evidence="12" key="2">
    <citation type="submission" date="2020-08" db="EMBL/GenBank/DDBJ databases">
        <title>Draft Genome Sequence of Cumin Blight Pathogen Alternaria burnsii.</title>
        <authorList>
            <person name="Feng Z."/>
        </authorList>
    </citation>
    <scope>NUCLEOTIDE SEQUENCE</scope>
    <source>
        <strain evidence="12">CBS107.38</strain>
    </source>
</reference>
<dbReference type="Proteomes" id="UP000596902">
    <property type="component" value="Unassembled WGS sequence"/>
</dbReference>
<dbReference type="Pfam" id="PF08547">
    <property type="entry name" value="CIA30"/>
    <property type="match status" value="1"/>
</dbReference>
<keyword evidence="5" id="KW-0833">Ubl conjugation pathway</keyword>
<dbReference type="InterPro" id="IPR011990">
    <property type="entry name" value="TPR-like_helical_dom_sf"/>
</dbReference>
<dbReference type="InterPro" id="IPR026000">
    <property type="entry name" value="Apc5_dom"/>
</dbReference>
<dbReference type="SUPFAM" id="SSF49785">
    <property type="entry name" value="Galactose-binding domain-like"/>
    <property type="match status" value="1"/>
</dbReference>
<comment type="function">
    <text evidence="8">Component of the anaphase promoting complex/cyclosome (APC/C), a cell cycle-regulated E3 ubiquitin ligase that controls progression through mitosis and the G1 phase of the cell cycle. The APC/C complex acts by mediating ubiquitination and subsequent degradation of target proteins: it mainly mediates the formation of 'Lys-11'-linked polyubiquitin chains and, to a lower extent, the formation of 'Lys-48'- and 'Lys-63'-linked polyubiquitin chains. The APC/C complex catalyzes assembly of branched 'Lys-11'-/'Lys-48'-linked branched ubiquitin chains on target proteins.</text>
</comment>
<dbReference type="GO" id="GO:0051301">
    <property type="term" value="P:cell division"/>
    <property type="evidence" value="ECO:0007669"/>
    <property type="project" value="UniProtKB-KW"/>
</dbReference>
<comment type="caution">
    <text evidence="12">The sequence shown here is derived from an EMBL/GenBank/DDBJ whole genome shotgun (WGS) entry which is preliminary data.</text>
</comment>
<evidence type="ECO:0000256" key="1">
    <source>
        <dbReference type="ARBA" id="ARBA00007450"/>
    </source>
</evidence>
<evidence type="ECO:0000256" key="6">
    <source>
        <dbReference type="ARBA" id="ARBA00023306"/>
    </source>
</evidence>
<evidence type="ECO:0000256" key="2">
    <source>
        <dbReference type="ARBA" id="ARBA00016066"/>
    </source>
</evidence>
<dbReference type="GeneID" id="62202522"/>
<organism evidence="12 13">
    <name type="scientific">Alternaria burnsii</name>
    <dbReference type="NCBI Taxonomy" id="1187904"/>
    <lineage>
        <taxon>Eukaryota</taxon>
        <taxon>Fungi</taxon>
        <taxon>Dikarya</taxon>
        <taxon>Ascomycota</taxon>
        <taxon>Pezizomycotina</taxon>
        <taxon>Dothideomycetes</taxon>
        <taxon>Pleosporomycetidae</taxon>
        <taxon>Pleosporales</taxon>
        <taxon>Pleosporineae</taxon>
        <taxon>Pleosporaceae</taxon>
        <taxon>Alternaria</taxon>
        <taxon>Alternaria sect. Alternaria</taxon>
    </lineage>
</organism>
<feature type="compositionally biased region" description="Polar residues" evidence="9">
    <location>
        <begin position="896"/>
        <end position="907"/>
    </location>
</feature>
<reference evidence="12" key="1">
    <citation type="submission" date="2020-01" db="EMBL/GenBank/DDBJ databases">
        <authorList>
            <person name="Feng Z.H.Z."/>
        </authorList>
    </citation>
    <scope>NUCLEOTIDE SEQUENCE</scope>
    <source>
        <strain evidence="12">CBS107.38</strain>
    </source>
</reference>
<dbReference type="EMBL" id="JAAABM010000005">
    <property type="protein sequence ID" value="KAF7677438.1"/>
    <property type="molecule type" value="Genomic_DNA"/>
</dbReference>
<dbReference type="GO" id="GO:0070979">
    <property type="term" value="P:protein K11-linked ubiquitination"/>
    <property type="evidence" value="ECO:0007669"/>
    <property type="project" value="TreeGrafter"/>
</dbReference>
<evidence type="ECO:0000313" key="12">
    <source>
        <dbReference type="EMBL" id="KAF7677438.1"/>
    </source>
</evidence>
<gene>
    <name evidence="12" type="ORF">GT037_004297</name>
</gene>
<evidence type="ECO:0000256" key="3">
    <source>
        <dbReference type="ARBA" id="ARBA00022618"/>
    </source>
</evidence>
<dbReference type="AlphaFoldDB" id="A0A8H7EGB4"/>
<comment type="similarity">
    <text evidence="1">Belongs to the APC5 family.</text>
</comment>
<evidence type="ECO:0000256" key="4">
    <source>
        <dbReference type="ARBA" id="ARBA00022776"/>
    </source>
</evidence>
<sequence>MRPTSACLAPGFLKRSLDEFKRLSNFALKLEGIRSPSKPFPLIHFNQPEDLERCKRMSDKDIGGFSTANFDYHPVTQTEPSHVRFHGTISTQLPHNQPHIQRTGYAGWRTLDRGSTIFGKSLWDVTMYNFLAIQFKSDGRKYFVNVQTESIVPTDIHQHLLHSKTPGEWETILIKWNEFVRTNHGQVVEPQREMLTQKMATPRYLTAQKISLLVLTRLYCSSSLPDSATIPILSFILSNNLPPAQSSARPQRSATSNQQDTSFSIDAFEDVLSEHASNMPGRTLLDLFLKHMWEMNSFDALHALFDSILDLVTPPPPGLQDEESLDRIYLSKTSPLGAFVRRAHLEFTRLQFDDSMKLWSSFIRYRAPTAQWTKRLAGLASGGVDMVVSEMGLQGGDDVYEIAYGHLEEDQEQGAGMSLNDLDRILDFQLDRLQRFGDRVPDEMKGQLRSMVSSSGIVHRQAHLVQFFDAWKAGDYTSAFDNLHRYYDYAMQTREKIHYQYALLHMAILQADFGCFGEAIAAINETIATARENQDMTCLSFSLSWLNHMAKAYPKQMKGVGYMSMLGTERDALTFLKAKAKEARMYSLLSATLLNEAKLSLTMGDSIPRALEHIYQSSHFNIKENVNSYGSQMLLTATLYQRLGIPHLANIHCDLLLDCYSHSCPIEERLRAIGRRAFVISQSGRYDEAIEMLEAVDPSVYKSLKFHQFLVLCIGLIKLRRAIRRSEWSTASHLLETLKPSVTPSMPSLDPELSFLQHETYIDYLISTSQFPLAYQCISSLAQSLKEDNADVQQRISVLLMQAELWRRVDRPERGFSVALRAASVSFRTRLASSLWTAVGCLGAILNTLGEYREARRLIEAVLPQALEGADTMLTGTLYSHLADSCMGLGNPDASPPTSNTGSQRPSTPKAAEQASNRTCSGNIAKAELYVDRATDCFKKAAYLDGECEQLMKKAIIAKLRGDEKVAEEWAMRHNLVWDEGYGSQEM</sequence>
<evidence type="ECO:0000259" key="11">
    <source>
        <dbReference type="Pfam" id="PF12862"/>
    </source>
</evidence>
<evidence type="ECO:0000256" key="5">
    <source>
        <dbReference type="ARBA" id="ARBA00022786"/>
    </source>
</evidence>
<dbReference type="PANTHER" id="PTHR12830:SF9">
    <property type="entry name" value="ANAPHASE-PROMOTING COMPLEX SUBUNIT 5"/>
    <property type="match status" value="1"/>
</dbReference>
<evidence type="ECO:0000256" key="8">
    <source>
        <dbReference type="ARBA" id="ARBA00045696"/>
    </source>
</evidence>
<keyword evidence="13" id="KW-1185">Reference proteome</keyword>
<dbReference type="Gene3D" id="1.25.40.10">
    <property type="entry name" value="Tetratricopeptide repeat domain"/>
    <property type="match status" value="1"/>
</dbReference>
<dbReference type="InterPro" id="IPR008979">
    <property type="entry name" value="Galactose-bd-like_sf"/>
</dbReference>
<dbReference type="InterPro" id="IPR013857">
    <property type="entry name" value="NADH-UbQ_OxRdtase-assoc_prot30"/>
</dbReference>
<evidence type="ECO:0000256" key="7">
    <source>
        <dbReference type="ARBA" id="ARBA00031069"/>
    </source>
</evidence>
<dbReference type="GO" id="GO:0031145">
    <property type="term" value="P:anaphase-promoting complex-dependent catabolic process"/>
    <property type="evidence" value="ECO:0007669"/>
    <property type="project" value="TreeGrafter"/>
</dbReference>
<evidence type="ECO:0000256" key="9">
    <source>
        <dbReference type="SAM" id="MobiDB-lite"/>
    </source>
</evidence>
<name>A0A8H7EGB4_9PLEO</name>
<accession>A0A8H7EGB4</accession>
<dbReference type="GO" id="GO:0005680">
    <property type="term" value="C:anaphase-promoting complex"/>
    <property type="evidence" value="ECO:0007669"/>
    <property type="project" value="InterPro"/>
</dbReference>
<evidence type="ECO:0000313" key="13">
    <source>
        <dbReference type="Proteomes" id="UP000596902"/>
    </source>
</evidence>